<dbReference type="EMBL" id="DF237061">
    <property type="protein sequence ID" value="GAQ82477.1"/>
    <property type="molecule type" value="Genomic_DNA"/>
</dbReference>
<proteinExistence type="predicted"/>
<dbReference type="AlphaFoldDB" id="A0A1Y1I129"/>
<evidence type="ECO:0000313" key="2">
    <source>
        <dbReference type="Proteomes" id="UP000054558"/>
    </source>
</evidence>
<dbReference type="Pfam" id="PF07386">
    <property type="entry name" value="DUF1499"/>
    <property type="match status" value="1"/>
</dbReference>
<dbReference type="InterPro" id="IPR010865">
    <property type="entry name" value="DUF1499"/>
</dbReference>
<gene>
    <name evidence="1" type="ORF">KFL_001120220</name>
</gene>
<sequence length="139" mass="15443">MAAATISRTLKGLTLKPSPNQYLVAPNGYTVSPSMRPAPSFRQSPKEVAEAWKKVAQQQVRTKLEGEDIEGKVVRTHHTQKSLIFRFADDIYADFIPENGRTSIAVYSASRVGYGDLGVNQKRVEAWLEELQKAVPPSK</sequence>
<evidence type="ECO:0008006" key="3">
    <source>
        <dbReference type="Google" id="ProtNLM"/>
    </source>
</evidence>
<name>A0A1Y1I129_KLENI</name>
<accession>A0A1Y1I129</accession>
<protein>
    <recommendedName>
        <fullName evidence="3">DUF1499 domain-containing protein</fullName>
    </recommendedName>
</protein>
<dbReference type="Proteomes" id="UP000054558">
    <property type="component" value="Unassembled WGS sequence"/>
</dbReference>
<dbReference type="OMA" id="QEPRTRI"/>
<organism evidence="1 2">
    <name type="scientific">Klebsormidium nitens</name>
    <name type="common">Green alga</name>
    <name type="synonym">Ulothrix nitens</name>
    <dbReference type="NCBI Taxonomy" id="105231"/>
    <lineage>
        <taxon>Eukaryota</taxon>
        <taxon>Viridiplantae</taxon>
        <taxon>Streptophyta</taxon>
        <taxon>Klebsormidiophyceae</taxon>
        <taxon>Klebsormidiales</taxon>
        <taxon>Klebsormidiaceae</taxon>
        <taxon>Klebsormidium</taxon>
    </lineage>
</organism>
<reference evidence="1 2" key="1">
    <citation type="journal article" date="2014" name="Nat. Commun.">
        <title>Klebsormidium flaccidum genome reveals primary factors for plant terrestrial adaptation.</title>
        <authorList>
            <person name="Hori K."/>
            <person name="Maruyama F."/>
            <person name="Fujisawa T."/>
            <person name="Togashi T."/>
            <person name="Yamamoto N."/>
            <person name="Seo M."/>
            <person name="Sato S."/>
            <person name="Yamada T."/>
            <person name="Mori H."/>
            <person name="Tajima N."/>
            <person name="Moriyama T."/>
            <person name="Ikeuchi M."/>
            <person name="Watanabe M."/>
            <person name="Wada H."/>
            <person name="Kobayashi K."/>
            <person name="Saito M."/>
            <person name="Masuda T."/>
            <person name="Sasaki-Sekimoto Y."/>
            <person name="Mashiguchi K."/>
            <person name="Awai K."/>
            <person name="Shimojima M."/>
            <person name="Masuda S."/>
            <person name="Iwai M."/>
            <person name="Nobusawa T."/>
            <person name="Narise T."/>
            <person name="Kondo S."/>
            <person name="Saito H."/>
            <person name="Sato R."/>
            <person name="Murakawa M."/>
            <person name="Ihara Y."/>
            <person name="Oshima-Yamada Y."/>
            <person name="Ohtaka K."/>
            <person name="Satoh M."/>
            <person name="Sonobe K."/>
            <person name="Ishii M."/>
            <person name="Ohtani R."/>
            <person name="Kanamori-Sato M."/>
            <person name="Honoki R."/>
            <person name="Miyazaki D."/>
            <person name="Mochizuki H."/>
            <person name="Umetsu J."/>
            <person name="Higashi K."/>
            <person name="Shibata D."/>
            <person name="Kamiya Y."/>
            <person name="Sato N."/>
            <person name="Nakamura Y."/>
            <person name="Tabata S."/>
            <person name="Ida S."/>
            <person name="Kurokawa K."/>
            <person name="Ohta H."/>
        </authorList>
    </citation>
    <scope>NUCLEOTIDE SEQUENCE [LARGE SCALE GENOMIC DNA]</scope>
    <source>
        <strain evidence="1 2">NIES-2285</strain>
    </source>
</reference>
<evidence type="ECO:0000313" key="1">
    <source>
        <dbReference type="EMBL" id="GAQ82477.1"/>
    </source>
</evidence>
<dbReference type="OrthoDB" id="540864at2759"/>
<keyword evidence="2" id="KW-1185">Reference proteome</keyword>